<dbReference type="InterPro" id="IPR045186">
    <property type="entry name" value="Indole-3-glycerol_P_synth"/>
</dbReference>
<gene>
    <name evidence="11" type="ORF">MNBD_PLANCTO03-774</name>
</gene>
<keyword evidence="8 11" id="KW-0456">Lyase</keyword>
<dbReference type="InterPro" id="IPR011060">
    <property type="entry name" value="RibuloseP-bd_barrel"/>
</dbReference>
<dbReference type="AlphaFoldDB" id="A0A3B1DMR1"/>
<evidence type="ECO:0000256" key="7">
    <source>
        <dbReference type="ARBA" id="ARBA00023141"/>
    </source>
</evidence>
<comment type="catalytic activity">
    <reaction evidence="1">
        <text>1-(2-carboxyphenylamino)-1-deoxy-D-ribulose 5-phosphate + H(+) = (1S,2R)-1-C-(indol-3-yl)glycerol 3-phosphate + CO2 + H2O</text>
        <dbReference type="Rhea" id="RHEA:23476"/>
        <dbReference type="ChEBI" id="CHEBI:15377"/>
        <dbReference type="ChEBI" id="CHEBI:15378"/>
        <dbReference type="ChEBI" id="CHEBI:16526"/>
        <dbReference type="ChEBI" id="CHEBI:58613"/>
        <dbReference type="ChEBI" id="CHEBI:58866"/>
        <dbReference type="EC" id="4.1.1.48"/>
    </reaction>
</comment>
<dbReference type="InterPro" id="IPR013798">
    <property type="entry name" value="Indole-3-glycerol_P_synth_dom"/>
</dbReference>
<dbReference type="GO" id="GO:0000162">
    <property type="term" value="P:L-tryptophan biosynthetic process"/>
    <property type="evidence" value="ECO:0007669"/>
    <property type="project" value="UniProtKB-UniPathway"/>
</dbReference>
<dbReference type="InterPro" id="IPR001468">
    <property type="entry name" value="Indole-3-GlycerolPSynthase_CS"/>
</dbReference>
<evidence type="ECO:0000313" key="11">
    <source>
        <dbReference type="EMBL" id="VAX36230.1"/>
    </source>
</evidence>
<reference evidence="11" key="1">
    <citation type="submission" date="2018-06" db="EMBL/GenBank/DDBJ databases">
        <authorList>
            <person name="Zhirakovskaya E."/>
        </authorList>
    </citation>
    <scope>NUCLEOTIDE SEQUENCE</scope>
</reference>
<evidence type="ECO:0000256" key="1">
    <source>
        <dbReference type="ARBA" id="ARBA00001633"/>
    </source>
</evidence>
<evidence type="ECO:0000256" key="2">
    <source>
        <dbReference type="ARBA" id="ARBA00004696"/>
    </source>
</evidence>
<dbReference type="Pfam" id="PF00218">
    <property type="entry name" value="IGPS"/>
    <property type="match status" value="1"/>
</dbReference>
<accession>A0A3B1DMR1</accession>
<dbReference type="CDD" id="cd00331">
    <property type="entry name" value="IGPS"/>
    <property type="match status" value="1"/>
</dbReference>
<feature type="region of interest" description="Disordered" evidence="9">
    <location>
        <begin position="1"/>
        <end position="23"/>
    </location>
</feature>
<dbReference type="GO" id="GO:0004640">
    <property type="term" value="F:phosphoribosylanthranilate isomerase activity"/>
    <property type="evidence" value="ECO:0007669"/>
    <property type="project" value="TreeGrafter"/>
</dbReference>
<evidence type="ECO:0000256" key="8">
    <source>
        <dbReference type="ARBA" id="ARBA00023239"/>
    </source>
</evidence>
<comment type="pathway">
    <text evidence="2">Amino-acid biosynthesis; L-tryptophan biosynthesis; L-tryptophan from chorismate: step 4/5.</text>
</comment>
<evidence type="ECO:0000259" key="10">
    <source>
        <dbReference type="Pfam" id="PF00218"/>
    </source>
</evidence>
<dbReference type="PROSITE" id="PS00614">
    <property type="entry name" value="IGPS"/>
    <property type="match status" value="1"/>
</dbReference>
<dbReference type="InterPro" id="IPR013785">
    <property type="entry name" value="Aldolase_TIM"/>
</dbReference>
<dbReference type="GO" id="GO:0004425">
    <property type="term" value="F:indole-3-glycerol-phosphate synthase activity"/>
    <property type="evidence" value="ECO:0007669"/>
    <property type="project" value="UniProtKB-EC"/>
</dbReference>
<name>A0A3B1DMR1_9ZZZZ</name>
<dbReference type="EMBL" id="UOGK01000045">
    <property type="protein sequence ID" value="VAX36230.1"/>
    <property type="molecule type" value="Genomic_DNA"/>
</dbReference>
<keyword evidence="5" id="KW-0210">Decarboxylase</keyword>
<evidence type="ECO:0000256" key="4">
    <source>
        <dbReference type="ARBA" id="ARBA00022605"/>
    </source>
</evidence>
<keyword evidence="7" id="KW-0057">Aromatic amino acid biosynthesis</keyword>
<evidence type="ECO:0000256" key="5">
    <source>
        <dbReference type="ARBA" id="ARBA00022793"/>
    </source>
</evidence>
<keyword evidence="4" id="KW-0028">Amino-acid biosynthesis</keyword>
<dbReference type="Gene3D" id="3.20.20.70">
    <property type="entry name" value="Aldolase class I"/>
    <property type="match status" value="1"/>
</dbReference>
<dbReference type="PANTHER" id="PTHR22854:SF2">
    <property type="entry name" value="INDOLE-3-GLYCEROL-PHOSPHATE SYNTHASE"/>
    <property type="match status" value="1"/>
</dbReference>
<dbReference type="UniPathway" id="UPA00035">
    <property type="reaction ID" value="UER00043"/>
</dbReference>
<evidence type="ECO:0000256" key="9">
    <source>
        <dbReference type="SAM" id="MobiDB-lite"/>
    </source>
</evidence>
<keyword evidence="6" id="KW-0822">Tryptophan biosynthesis</keyword>
<evidence type="ECO:0000256" key="3">
    <source>
        <dbReference type="ARBA" id="ARBA00012362"/>
    </source>
</evidence>
<organism evidence="11">
    <name type="scientific">hydrothermal vent metagenome</name>
    <dbReference type="NCBI Taxonomy" id="652676"/>
    <lineage>
        <taxon>unclassified sequences</taxon>
        <taxon>metagenomes</taxon>
        <taxon>ecological metagenomes</taxon>
    </lineage>
</organism>
<protein>
    <recommendedName>
        <fullName evidence="3">indole-3-glycerol-phosphate synthase</fullName>
        <ecNumber evidence="3">4.1.1.48</ecNumber>
    </recommendedName>
</protein>
<evidence type="ECO:0000256" key="6">
    <source>
        <dbReference type="ARBA" id="ARBA00022822"/>
    </source>
</evidence>
<dbReference type="PANTHER" id="PTHR22854">
    <property type="entry name" value="TRYPTOPHAN BIOSYNTHESIS PROTEIN"/>
    <property type="match status" value="1"/>
</dbReference>
<feature type="domain" description="Indole-3-glycerol phosphate synthase" evidence="10">
    <location>
        <begin position="27"/>
        <end position="299"/>
    </location>
</feature>
<dbReference type="SUPFAM" id="SSF51366">
    <property type="entry name" value="Ribulose-phoshate binding barrel"/>
    <property type="match status" value="1"/>
</dbReference>
<proteinExistence type="predicted"/>
<feature type="compositionally biased region" description="Pro residues" evidence="9">
    <location>
        <begin position="7"/>
        <end position="17"/>
    </location>
</feature>
<dbReference type="EC" id="4.1.1.48" evidence="3"/>
<sequence length="307" mass="34093">MTHQPPNQDPAPQPPPGEPDRPIPAVLREIVAAKLEEVERAKVRTPLKELEALVAQEDPPRNFFRAVTRPTTQSPNHPTKNTAIIAEIKRRSPSAGLIRPEYDGEDFKPELIAQAYFRNGASAISCLTDEKFFGGHLAFIHRIKAAMPLPVLRKDFLIHPYQLWESRASGADAVLLIAECLPEALMVDMLILAQQLQLTVLLEVHSMDNLLRVRPHIGFPHPAYCLLGINNRDLDTMAVDLGHTLRLVDLVDDRSVLVSESGIQTPDHLARLAEESVHTVLVGEHLMKHPSPGHALAELLGREPVED</sequence>